<keyword evidence="3" id="KW-1185">Reference proteome</keyword>
<dbReference type="SUPFAM" id="SSF55729">
    <property type="entry name" value="Acyl-CoA N-acyltransferases (Nat)"/>
    <property type="match status" value="1"/>
</dbReference>
<dbReference type="Pfam" id="PF13508">
    <property type="entry name" value="Acetyltransf_7"/>
    <property type="match status" value="1"/>
</dbReference>
<dbReference type="PANTHER" id="PTHR13355:SF22">
    <property type="entry name" value="SLL0786 PROTEIN"/>
    <property type="match status" value="1"/>
</dbReference>
<feature type="domain" description="N-acetyltransferase" evidence="1">
    <location>
        <begin position="87"/>
        <end position="229"/>
    </location>
</feature>
<dbReference type="Proteomes" id="UP001150569">
    <property type="component" value="Unassembled WGS sequence"/>
</dbReference>
<organism evidence="2 3">
    <name type="scientific">Tieghemiomyces parasiticus</name>
    <dbReference type="NCBI Taxonomy" id="78921"/>
    <lineage>
        <taxon>Eukaryota</taxon>
        <taxon>Fungi</taxon>
        <taxon>Fungi incertae sedis</taxon>
        <taxon>Zoopagomycota</taxon>
        <taxon>Kickxellomycotina</taxon>
        <taxon>Dimargaritomycetes</taxon>
        <taxon>Dimargaritales</taxon>
        <taxon>Dimargaritaceae</taxon>
        <taxon>Tieghemiomyces</taxon>
    </lineage>
</organism>
<gene>
    <name evidence="2" type="ORF">IWQ60_010138</name>
</gene>
<protein>
    <recommendedName>
        <fullName evidence="1">N-acetyltransferase domain-containing protein</fullName>
    </recommendedName>
</protein>
<name>A0A9W7ZSC3_9FUNG</name>
<sequence>MHPTTPSCPTDDLVIRSIAHLDEFALCRQVRIQVFIEGQGFPLIIERDPQDATCHHLVALLPLETLATLHQPPSSTFVSSATTDTGTLLGDVTSKSTPVAFPTDLTDLASLAPGTAAEFVYNGGRVTVTGEDGTVLVPVGTLRLYEYRPGVGKLGRVGVLPQCRGLRIGQRMMDAAHQVATRQFGWQKIRLHAQYDKAEFYMRCGYEVPDPTQFMEENFPHVAMFKDLASPADQGFS</sequence>
<dbReference type="InterPro" id="IPR000182">
    <property type="entry name" value="GNAT_dom"/>
</dbReference>
<dbReference type="InterPro" id="IPR039143">
    <property type="entry name" value="GNPNAT1-like"/>
</dbReference>
<dbReference type="PROSITE" id="PS51186">
    <property type="entry name" value="GNAT"/>
    <property type="match status" value="1"/>
</dbReference>
<accession>A0A9W7ZSC3</accession>
<dbReference type="CDD" id="cd04301">
    <property type="entry name" value="NAT_SF"/>
    <property type="match status" value="1"/>
</dbReference>
<dbReference type="GO" id="GO:0008080">
    <property type="term" value="F:N-acetyltransferase activity"/>
    <property type="evidence" value="ECO:0007669"/>
    <property type="project" value="TreeGrafter"/>
</dbReference>
<reference evidence="2" key="1">
    <citation type="submission" date="2022-07" db="EMBL/GenBank/DDBJ databases">
        <title>Phylogenomic reconstructions and comparative analyses of Kickxellomycotina fungi.</title>
        <authorList>
            <person name="Reynolds N.K."/>
            <person name="Stajich J.E."/>
            <person name="Barry K."/>
            <person name="Grigoriev I.V."/>
            <person name="Crous P."/>
            <person name="Smith M.E."/>
        </authorList>
    </citation>
    <scope>NUCLEOTIDE SEQUENCE</scope>
    <source>
        <strain evidence="2">RSA 861</strain>
    </source>
</reference>
<dbReference type="EMBL" id="JANBPT010000932">
    <property type="protein sequence ID" value="KAJ1911432.1"/>
    <property type="molecule type" value="Genomic_DNA"/>
</dbReference>
<dbReference type="PANTHER" id="PTHR13355">
    <property type="entry name" value="GLUCOSAMINE 6-PHOSPHATE N-ACETYLTRANSFERASE"/>
    <property type="match status" value="1"/>
</dbReference>
<comment type="caution">
    <text evidence="2">The sequence shown here is derived from an EMBL/GenBank/DDBJ whole genome shotgun (WGS) entry which is preliminary data.</text>
</comment>
<evidence type="ECO:0000313" key="2">
    <source>
        <dbReference type="EMBL" id="KAJ1911432.1"/>
    </source>
</evidence>
<dbReference type="OrthoDB" id="329272at2759"/>
<dbReference type="Gene3D" id="3.40.630.30">
    <property type="match status" value="1"/>
</dbReference>
<evidence type="ECO:0000313" key="3">
    <source>
        <dbReference type="Proteomes" id="UP001150569"/>
    </source>
</evidence>
<proteinExistence type="predicted"/>
<dbReference type="AlphaFoldDB" id="A0A9W7ZSC3"/>
<dbReference type="InterPro" id="IPR016181">
    <property type="entry name" value="Acyl_CoA_acyltransferase"/>
</dbReference>
<evidence type="ECO:0000259" key="1">
    <source>
        <dbReference type="PROSITE" id="PS51186"/>
    </source>
</evidence>